<name>A0ABN7SWU2_OIKDI</name>
<protein>
    <submittedName>
        <fullName evidence="2">Oidioi.mRNA.OKI2018_I69.chr1.g3038.t1.cds</fullName>
    </submittedName>
</protein>
<evidence type="ECO:0000256" key="1">
    <source>
        <dbReference type="SAM" id="MobiDB-lite"/>
    </source>
</evidence>
<evidence type="ECO:0000313" key="2">
    <source>
        <dbReference type="EMBL" id="CAG5106871.1"/>
    </source>
</evidence>
<gene>
    <name evidence="2" type="ORF">OKIOD_LOCUS11803</name>
</gene>
<sequence length="241" mass="27325">MGHSTLRPLGRPGPLIPQNRQTVNVYLEHSTVRGVPGLPPLPHYVDRSKSTESHFLLQKRQQLQELRCTSKTAFRPRTGQQPFDDHRSAGERNEKASVEELFHSPTAKNRLDPNHAKRSREELRVSTKSGSSASGAQEDNIGLAGLKISTKPRCTPVTVLSSLKKERISCTCSACEDRKEKKSRLGFDREERLRQLAEQQKYADPLKDADSAFLARIRELKSYDLDTAKQEDAKKRRKNKK</sequence>
<dbReference type="Proteomes" id="UP001158576">
    <property type="component" value="Chromosome 1"/>
</dbReference>
<proteinExistence type="predicted"/>
<feature type="compositionally biased region" description="Basic and acidic residues" evidence="1">
    <location>
        <begin position="109"/>
        <end position="125"/>
    </location>
</feature>
<dbReference type="EMBL" id="OU015566">
    <property type="protein sequence ID" value="CAG5106871.1"/>
    <property type="molecule type" value="Genomic_DNA"/>
</dbReference>
<reference evidence="2 3" key="1">
    <citation type="submission" date="2021-04" db="EMBL/GenBank/DDBJ databases">
        <authorList>
            <person name="Bliznina A."/>
        </authorList>
    </citation>
    <scope>NUCLEOTIDE SEQUENCE [LARGE SCALE GENOMIC DNA]</scope>
</reference>
<accession>A0ABN7SWU2</accession>
<keyword evidence="3" id="KW-1185">Reference proteome</keyword>
<organism evidence="2 3">
    <name type="scientific">Oikopleura dioica</name>
    <name type="common">Tunicate</name>
    <dbReference type="NCBI Taxonomy" id="34765"/>
    <lineage>
        <taxon>Eukaryota</taxon>
        <taxon>Metazoa</taxon>
        <taxon>Chordata</taxon>
        <taxon>Tunicata</taxon>
        <taxon>Appendicularia</taxon>
        <taxon>Copelata</taxon>
        <taxon>Oikopleuridae</taxon>
        <taxon>Oikopleura</taxon>
    </lineage>
</organism>
<feature type="compositionally biased region" description="Basic and acidic residues" evidence="1">
    <location>
        <begin position="83"/>
        <end position="102"/>
    </location>
</feature>
<feature type="compositionally biased region" description="Polar residues" evidence="1">
    <location>
        <begin position="126"/>
        <end position="137"/>
    </location>
</feature>
<feature type="region of interest" description="Disordered" evidence="1">
    <location>
        <begin position="70"/>
        <end position="138"/>
    </location>
</feature>
<evidence type="ECO:0000313" key="3">
    <source>
        <dbReference type="Proteomes" id="UP001158576"/>
    </source>
</evidence>